<name>A0ABY9TIU1_9GAMM</name>
<keyword evidence="5" id="KW-1185">Reference proteome</keyword>
<evidence type="ECO:0000256" key="1">
    <source>
        <dbReference type="ARBA" id="ARBA00022729"/>
    </source>
</evidence>
<dbReference type="PANTHER" id="PTHR43037:SF1">
    <property type="entry name" value="BLL1128 PROTEIN"/>
    <property type="match status" value="1"/>
</dbReference>
<dbReference type="Pfam" id="PF10503">
    <property type="entry name" value="Esterase_PHB"/>
    <property type="match status" value="1"/>
</dbReference>
<gene>
    <name evidence="4" type="ORF">RI845_01040</name>
</gene>
<evidence type="ECO:0000256" key="3">
    <source>
        <dbReference type="SAM" id="SignalP"/>
    </source>
</evidence>
<dbReference type="SUPFAM" id="SSF53474">
    <property type="entry name" value="alpha/beta-Hydrolases"/>
    <property type="match status" value="2"/>
</dbReference>
<dbReference type="InterPro" id="IPR029058">
    <property type="entry name" value="AB_hydrolase_fold"/>
</dbReference>
<protein>
    <submittedName>
        <fullName evidence="4">PHB depolymerase family esterase</fullName>
    </submittedName>
</protein>
<reference evidence="5" key="1">
    <citation type="submission" date="2023-09" db="EMBL/GenBank/DDBJ databases">
        <authorList>
            <person name="Li S."/>
            <person name="Li X."/>
            <person name="Zhang C."/>
            <person name="Zhao Z."/>
        </authorList>
    </citation>
    <scope>NUCLEOTIDE SEQUENCE [LARGE SCALE GENOMIC DNA]</scope>
    <source>
        <strain evidence="5">SQ345</strain>
    </source>
</reference>
<evidence type="ECO:0000256" key="2">
    <source>
        <dbReference type="ARBA" id="ARBA00022801"/>
    </source>
</evidence>
<evidence type="ECO:0000313" key="4">
    <source>
        <dbReference type="EMBL" id="WNC68748.1"/>
    </source>
</evidence>
<feature type="chain" id="PRO_5046212583" evidence="3">
    <location>
        <begin position="21"/>
        <end position="308"/>
    </location>
</feature>
<dbReference type="NCBIfam" id="TIGR01840">
    <property type="entry name" value="esterase_phb"/>
    <property type="match status" value="1"/>
</dbReference>
<dbReference type="EMBL" id="CP134146">
    <property type="protein sequence ID" value="WNC68748.1"/>
    <property type="molecule type" value="Genomic_DNA"/>
</dbReference>
<keyword evidence="2" id="KW-0378">Hydrolase</keyword>
<dbReference type="InterPro" id="IPR050955">
    <property type="entry name" value="Plant_Biomass_Hydrol_Est"/>
</dbReference>
<keyword evidence="1 3" id="KW-0732">Signal</keyword>
<proteinExistence type="predicted"/>
<dbReference type="RefSeq" id="WP_348387902.1">
    <property type="nucleotide sequence ID" value="NZ_CP134146.1"/>
</dbReference>
<dbReference type="Gene3D" id="3.40.50.1820">
    <property type="entry name" value="alpha/beta hydrolase"/>
    <property type="match status" value="1"/>
</dbReference>
<dbReference type="Proteomes" id="UP001248581">
    <property type="component" value="Chromosome"/>
</dbReference>
<dbReference type="InterPro" id="IPR010126">
    <property type="entry name" value="Esterase_phb"/>
</dbReference>
<organism evidence="4 5">
    <name type="scientific">Thalassotalea nanhaiensis</name>
    <dbReference type="NCBI Taxonomy" id="3065648"/>
    <lineage>
        <taxon>Bacteria</taxon>
        <taxon>Pseudomonadati</taxon>
        <taxon>Pseudomonadota</taxon>
        <taxon>Gammaproteobacteria</taxon>
        <taxon>Alteromonadales</taxon>
        <taxon>Colwelliaceae</taxon>
        <taxon>Thalassotalea</taxon>
    </lineage>
</organism>
<feature type="signal peptide" evidence="3">
    <location>
        <begin position="1"/>
        <end position="20"/>
    </location>
</feature>
<sequence>MPLFLKLCLLSSLFSPYIIAKQAPEPFANLTTFGSNPGNLSASFITSSKTSDKLVVLLHGCVQNGEQFAEQSGFVDLAEKHQFNLLIPQQSDQNNIQGCFNWFSPQDQQRDKGEALSLKQMIETLKEQTQVTKVYIAGLSAGGAMASAMLINYPDLFDAGAIISGIAYPCADNLTKAISCMRNGPSQTIEELVQQAKAIQPEQKDWPRLVVFTGEQDKVVAPINAESIAQQWLGLSGISTPPQQFKHTGYQQQQWRSDSGLLAVEMFLIADMGHGIAINSSIESGGSEAPFLLNAPLSAANEIIKFWF</sequence>
<accession>A0ABY9TIU1</accession>
<dbReference type="PANTHER" id="PTHR43037">
    <property type="entry name" value="UNNAMED PRODUCT-RELATED"/>
    <property type="match status" value="1"/>
</dbReference>
<evidence type="ECO:0000313" key="5">
    <source>
        <dbReference type="Proteomes" id="UP001248581"/>
    </source>
</evidence>